<comment type="caution">
    <text evidence="1">The sequence shown here is derived from an EMBL/GenBank/DDBJ whole genome shotgun (WGS) entry which is preliminary data.</text>
</comment>
<organism evidence="1 2">
    <name type="scientific">Guyanagaster necrorhizus</name>
    <dbReference type="NCBI Taxonomy" id="856835"/>
    <lineage>
        <taxon>Eukaryota</taxon>
        <taxon>Fungi</taxon>
        <taxon>Dikarya</taxon>
        <taxon>Basidiomycota</taxon>
        <taxon>Agaricomycotina</taxon>
        <taxon>Agaricomycetes</taxon>
        <taxon>Agaricomycetidae</taxon>
        <taxon>Agaricales</taxon>
        <taxon>Marasmiineae</taxon>
        <taxon>Physalacriaceae</taxon>
        <taxon>Guyanagaster</taxon>
    </lineage>
</organism>
<sequence length="217" mass="24497">MALWIGEASEVTLLPIFWGTCQYHGDIHDQTQFDVCSMIMGKEGTEQHATSTGLKPLLKPSLVSPSWLSSILLSPSSSASSSSEVGELTNHTIDDTLGDQLTVFHVTIRDDRTRDDGPKSLRYEGWRPSEIVMCPLVPHAFHSCIPPVHFRNGMQLLLESYDTVFVALDRHLSPGILSGLYTRRRCQTAWETEEHAKSMWCSKRNVVRRHEQIRNHA</sequence>
<keyword evidence="2" id="KW-1185">Reference proteome</keyword>
<protein>
    <submittedName>
        <fullName evidence="1">Uncharacterized protein</fullName>
    </submittedName>
</protein>
<dbReference type="EMBL" id="MU250603">
    <property type="protein sequence ID" value="KAG7439260.1"/>
    <property type="molecule type" value="Genomic_DNA"/>
</dbReference>
<dbReference type="RefSeq" id="XP_043032760.1">
    <property type="nucleotide sequence ID" value="XM_043179694.1"/>
</dbReference>
<proteinExistence type="predicted"/>
<name>A0A9P7VF53_9AGAR</name>
<dbReference type="AlphaFoldDB" id="A0A9P7VF53"/>
<accession>A0A9P7VF53</accession>
<dbReference type="Proteomes" id="UP000812287">
    <property type="component" value="Unassembled WGS sequence"/>
</dbReference>
<evidence type="ECO:0000313" key="2">
    <source>
        <dbReference type="Proteomes" id="UP000812287"/>
    </source>
</evidence>
<reference evidence="1" key="1">
    <citation type="submission" date="2020-11" db="EMBL/GenBank/DDBJ databases">
        <title>Adaptations for nitrogen fixation in a non-lichenized fungal sporocarp promotes dispersal by wood-feeding termites.</title>
        <authorList>
            <consortium name="DOE Joint Genome Institute"/>
            <person name="Koch R.A."/>
            <person name="Yoon G."/>
            <person name="Arayal U."/>
            <person name="Lail K."/>
            <person name="Amirebrahimi M."/>
            <person name="Labutti K."/>
            <person name="Lipzen A."/>
            <person name="Riley R."/>
            <person name="Barry K."/>
            <person name="Henrissat B."/>
            <person name="Grigoriev I.V."/>
            <person name="Herr J.R."/>
            <person name="Aime M.C."/>
        </authorList>
    </citation>
    <scope>NUCLEOTIDE SEQUENCE</scope>
    <source>
        <strain evidence="1">MCA 3950</strain>
    </source>
</reference>
<gene>
    <name evidence="1" type="ORF">BT62DRAFT_1081686</name>
</gene>
<dbReference type="GeneID" id="66101988"/>
<evidence type="ECO:0000313" key="1">
    <source>
        <dbReference type="EMBL" id="KAG7439260.1"/>
    </source>
</evidence>